<dbReference type="InterPro" id="IPR036415">
    <property type="entry name" value="Lamin_tail_dom_sf"/>
</dbReference>
<keyword evidence="5 6" id="KW-0472">Membrane</keyword>
<keyword evidence="2" id="KW-1003">Cell membrane</keyword>
<feature type="signal peptide" evidence="7">
    <location>
        <begin position="1"/>
        <end position="21"/>
    </location>
</feature>
<evidence type="ECO:0000313" key="9">
    <source>
        <dbReference type="EMBL" id="HIT38862.1"/>
    </source>
</evidence>
<comment type="caution">
    <text evidence="9">The sequence shown here is derived from an EMBL/GenBank/DDBJ whole genome shotgun (WGS) entry which is preliminary data.</text>
</comment>
<dbReference type="PROSITE" id="PS51841">
    <property type="entry name" value="LTD"/>
    <property type="match status" value="1"/>
</dbReference>
<evidence type="ECO:0000256" key="2">
    <source>
        <dbReference type="ARBA" id="ARBA00022475"/>
    </source>
</evidence>
<keyword evidence="3 6" id="KW-0812">Transmembrane</keyword>
<comment type="subcellular location">
    <subcellularLocation>
        <location evidence="1">Cell membrane</location>
    </subcellularLocation>
</comment>
<dbReference type="Pfam" id="PF04277">
    <property type="entry name" value="OAD_gamma"/>
    <property type="match status" value="1"/>
</dbReference>
<protein>
    <submittedName>
        <fullName evidence="9">OadG family protein</fullName>
    </submittedName>
</protein>
<evidence type="ECO:0000256" key="4">
    <source>
        <dbReference type="ARBA" id="ARBA00022989"/>
    </source>
</evidence>
<dbReference type="AlphaFoldDB" id="A0A9D1KDZ0"/>
<dbReference type="EMBL" id="DVKT01000016">
    <property type="protein sequence ID" value="HIT38862.1"/>
    <property type="molecule type" value="Genomic_DNA"/>
</dbReference>
<dbReference type="InterPro" id="IPR005899">
    <property type="entry name" value="Na_pump_deCOase"/>
</dbReference>
<evidence type="ECO:0000313" key="10">
    <source>
        <dbReference type="Proteomes" id="UP000886722"/>
    </source>
</evidence>
<dbReference type="GO" id="GO:0005886">
    <property type="term" value="C:plasma membrane"/>
    <property type="evidence" value="ECO:0007669"/>
    <property type="project" value="UniProtKB-SubCell"/>
</dbReference>
<evidence type="ECO:0000256" key="1">
    <source>
        <dbReference type="ARBA" id="ARBA00004236"/>
    </source>
</evidence>
<name>A0A9D1KDZ0_9BACT</name>
<evidence type="ECO:0000256" key="5">
    <source>
        <dbReference type="ARBA" id="ARBA00023136"/>
    </source>
</evidence>
<keyword evidence="4 6" id="KW-1133">Transmembrane helix</keyword>
<reference evidence="9" key="2">
    <citation type="journal article" date="2021" name="PeerJ">
        <title>Extensive microbial diversity within the chicken gut microbiome revealed by metagenomics and culture.</title>
        <authorList>
            <person name="Gilroy R."/>
            <person name="Ravi A."/>
            <person name="Getino M."/>
            <person name="Pursley I."/>
            <person name="Horton D.L."/>
            <person name="Alikhan N.F."/>
            <person name="Baker D."/>
            <person name="Gharbi K."/>
            <person name="Hall N."/>
            <person name="Watson M."/>
            <person name="Adriaenssens E.M."/>
            <person name="Foster-Nyarko E."/>
            <person name="Jarju S."/>
            <person name="Secka A."/>
            <person name="Antonio M."/>
            <person name="Oren A."/>
            <person name="Chaudhuri R.R."/>
            <person name="La Ragione R."/>
            <person name="Hildebrand F."/>
            <person name="Pallen M.J."/>
        </authorList>
    </citation>
    <scope>NUCLEOTIDE SEQUENCE</scope>
    <source>
        <strain evidence="9">21143</strain>
    </source>
</reference>
<evidence type="ECO:0000256" key="6">
    <source>
        <dbReference type="SAM" id="Phobius"/>
    </source>
</evidence>
<gene>
    <name evidence="9" type="ORF">IAD06_02310</name>
</gene>
<dbReference type="GO" id="GO:0015081">
    <property type="term" value="F:sodium ion transmembrane transporter activity"/>
    <property type="evidence" value="ECO:0007669"/>
    <property type="project" value="InterPro"/>
</dbReference>
<reference evidence="9" key="1">
    <citation type="submission" date="2020-10" db="EMBL/GenBank/DDBJ databases">
        <authorList>
            <person name="Gilroy R."/>
        </authorList>
    </citation>
    <scope>NUCLEOTIDE SEQUENCE</scope>
    <source>
        <strain evidence="9">21143</strain>
    </source>
</reference>
<organism evidence="9 10">
    <name type="scientific">Candidatus Caccoplasma intestinavium</name>
    <dbReference type="NCBI Taxonomy" id="2840716"/>
    <lineage>
        <taxon>Bacteria</taxon>
        <taxon>Pseudomonadati</taxon>
        <taxon>Bacteroidota</taxon>
        <taxon>Bacteroidia</taxon>
        <taxon>Bacteroidales</taxon>
        <taxon>Bacteroidaceae</taxon>
        <taxon>Bacteroidaceae incertae sedis</taxon>
        <taxon>Candidatus Caccoplasma</taxon>
    </lineage>
</organism>
<sequence length="297" mass="32710">MNVRKIGLLLLACCAVVGVSAQSTSALRINEVLTNNVNNYVDPFGNRGAWIEIYNSSAGTVQMAGCYITNDPNNPKKYMISKGDLKTKIGPRQVVLIWADGFAHHGTFHTNFKLDPTTENYIGLYDAGGKKLIDEVTVPVLAPDQSFGSPRDGVKERIVLKNPTPEAANYVENSNPKVDKFAEKDPEGVSMSITAMSVVFIALIVLYLFFKLVGKTAIRMSARRAMKAGSATTMAEAKQEADVPGDILAVISMAIYEHQEAEHDYEDAILTVKQVKRSYSPWSSKIYGLRQIPQRKF</sequence>
<keyword evidence="7" id="KW-0732">Signal</keyword>
<evidence type="ECO:0000259" key="8">
    <source>
        <dbReference type="PROSITE" id="PS51841"/>
    </source>
</evidence>
<proteinExistence type="predicted"/>
<evidence type="ECO:0000256" key="3">
    <source>
        <dbReference type="ARBA" id="ARBA00022692"/>
    </source>
</evidence>
<dbReference type="SUPFAM" id="SSF74853">
    <property type="entry name" value="Lamin A/C globular tail domain"/>
    <property type="match status" value="1"/>
</dbReference>
<dbReference type="GO" id="GO:0036376">
    <property type="term" value="P:sodium ion export across plasma membrane"/>
    <property type="evidence" value="ECO:0007669"/>
    <property type="project" value="InterPro"/>
</dbReference>
<dbReference type="Pfam" id="PF00932">
    <property type="entry name" value="LTD"/>
    <property type="match status" value="1"/>
</dbReference>
<evidence type="ECO:0000256" key="7">
    <source>
        <dbReference type="SAM" id="SignalP"/>
    </source>
</evidence>
<dbReference type="Proteomes" id="UP000886722">
    <property type="component" value="Unassembled WGS sequence"/>
</dbReference>
<dbReference type="Gene3D" id="2.60.40.1260">
    <property type="entry name" value="Lamin Tail domain"/>
    <property type="match status" value="1"/>
</dbReference>
<accession>A0A9D1KDZ0</accession>
<feature type="transmembrane region" description="Helical" evidence="6">
    <location>
        <begin position="189"/>
        <end position="210"/>
    </location>
</feature>
<feature type="chain" id="PRO_5038505841" evidence="7">
    <location>
        <begin position="22"/>
        <end position="297"/>
    </location>
</feature>
<feature type="domain" description="LTD" evidence="8">
    <location>
        <begin position="17"/>
        <end position="202"/>
    </location>
</feature>
<dbReference type="InterPro" id="IPR001322">
    <property type="entry name" value="Lamin_tail_dom"/>
</dbReference>